<feature type="transmembrane region" description="Helical" evidence="1">
    <location>
        <begin position="18"/>
        <end position="38"/>
    </location>
</feature>
<keyword evidence="1" id="KW-0472">Membrane</keyword>
<protein>
    <submittedName>
        <fullName evidence="2">Uncharacterized protein</fullName>
    </submittedName>
</protein>
<keyword evidence="1" id="KW-1133">Transmembrane helix</keyword>
<reference evidence="2" key="2">
    <citation type="journal article" date="2015" name="Data Brief">
        <title>Shoot transcriptome of the giant reed, Arundo donax.</title>
        <authorList>
            <person name="Barrero R.A."/>
            <person name="Guerrero F.D."/>
            <person name="Moolhuijzen P."/>
            <person name="Goolsby J.A."/>
            <person name="Tidwell J."/>
            <person name="Bellgard S.E."/>
            <person name="Bellgard M.I."/>
        </authorList>
    </citation>
    <scope>NUCLEOTIDE SEQUENCE</scope>
    <source>
        <tissue evidence="2">Shoot tissue taken approximately 20 cm above the soil surface</tissue>
    </source>
</reference>
<dbReference type="AlphaFoldDB" id="A0A0A9G7S8"/>
<keyword evidence="1" id="KW-0812">Transmembrane</keyword>
<organism evidence="2">
    <name type="scientific">Arundo donax</name>
    <name type="common">Giant reed</name>
    <name type="synonym">Donax arundinaceus</name>
    <dbReference type="NCBI Taxonomy" id="35708"/>
    <lineage>
        <taxon>Eukaryota</taxon>
        <taxon>Viridiplantae</taxon>
        <taxon>Streptophyta</taxon>
        <taxon>Embryophyta</taxon>
        <taxon>Tracheophyta</taxon>
        <taxon>Spermatophyta</taxon>
        <taxon>Magnoliopsida</taxon>
        <taxon>Liliopsida</taxon>
        <taxon>Poales</taxon>
        <taxon>Poaceae</taxon>
        <taxon>PACMAD clade</taxon>
        <taxon>Arundinoideae</taxon>
        <taxon>Arundineae</taxon>
        <taxon>Arundo</taxon>
    </lineage>
</organism>
<accession>A0A0A9G7S8</accession>
<sequence>MTADEFFPSPFPPCGPSLLPASTVMLAVQLHFVFVVVAQ</sequence>
<evidence type="ECO:0000256" key="1">
    <source>
        <dbReference type="SAM" id="Phobius"/>
    </source>
</evidence>
<name>A0A0A9G7S8_ARUDO</name>
<proteinExistence type="predicted"/>
<evidence type="ECO:0000313" key="2">
    <source>
        <dbReference type="EMBL" id="JAE16743.1"/>
    </source>
</evidence>
<reference evidence="2" key="1">
    <citation type="submission" date="2014-09" db="EMBL/GenBank/DDBJ databases">
        <authorList>
            <person name="Magalhaes I.L.F."/>
            <person name="Oliveira U."/>
            <person name="Santos F.R."/>
            <person name="Vidigal T.H.D.A."/>
            <person name="Brescovit A.D."/>
            <person name="Santos A.J."/>
        </authorList>
    </citation>
    <scope>NUCLEOTIDE SEQUENCE</scope>
    <source>
        <tissue evidence="2">Shoot tissue taken approximately 20 cm above the soil surface</tissue>
    </source>
</reference>
<dbReference type="EMBL" id="GBRH01181153">
    <property type="protein sequence ID" value="JAE16743.1"/>
    <property type="molecule type" value="Transcribed_RNA"/>
</dbReference>